<reference key="1">
    <citation type="journal article" date="1995" name="Calcif. Tissue Int.">
        <title>Purification of nonamelogenin proteins from bovine secretory enamel.</title>
        <authorList>
            <person name="Punzi J.S."/>
            <person name="DenBesten P.K."/>
        </authorList>
    </citation>
    <scope>PROTEIN SEQUENCE</scope>
</reference>
<dbReference type="GO" id="GO:0042475">
    <property type="term" value="P:odontogenesis of dentin-containing tooth"/>
    <property type="evidence" value="ECO:0007669"/>
    <property type="project" value="InterPro"/>
</dbReference>
<dbReference type="GO" id="GO:0030345">
    <property type="term" value="F:structural constituent of tooth enamel"/>
    <property type="evidence" value="ECO:0007669"/>
    <property type="project" value="InterPro"/>
</dbReference>
<accession>Q9TR23</accession>
<name>Q9TR23_BOVIN</name>
<protein>
    <submittedName>
        <fullName>NONAMELOGENIN protein</fullName>
    </submittedName>
</protein>
<proteinExistence type="evidence at protein level"/>
<dbReference type="InterPro" id="IPR007798">
    <property type="entry name" value="Amelin"/>
</dbReference>
<dbReference type="Pfam" id="PF05111">
    <property type="entry name" value="Amelin"/>
    <property type="match status" value="1"/>
</dbReference>
<sequence>YGAIFPGFGGMRPRLGGMPHNPPMG</sequence>
<dbReference type="AlphaFoldDB" id="Q9TR23"/>
<keyword id="KW-0903">Direct protein sequencing</keyword>
<organism>
    <name type="scientific">Bos taurus</name>
    <name type="common">Bovine</name>
    <dbReference type="NCBI Taxonomy" id="9913"/>
    <lineage>
        <taxon>Eukaryota</taxon>
        <taxon>Metazoa</taxon>
        <taxon>Chordata</taxon>
        <taxon>Craniata</taxon>
        <taxon>Vertebrata</taxon>
        <taxon>Euteleostomi</taxon>
        <taxon>Mammalia</taxon>
        <taxon>Eutheria</taxon>
        <taxon>Laurasiatheria</taxon>
        <taxon>Artiodactyla</taxon>
        <taxon>Ruminantia</taxon>
        <taxon>Pecora</taxon>
        <taxon>Bovidae</taxon>
        <taxon>Bovinae</taxon>
        <taxon>Bos</taxon>
    </lineage>
</organism>